<evidence type="ECO:0000256" key="1">
    <source>
        <dbReference type="ARBA" id="ARBA00010643"/>
    </source>
</evidence>
<dbReference type="NCBIfam" id="NF004638">
    <property type="entry name" value="PRK05988.1"/>
    <property type="match status" value="1"/>
</dbReference>
<keyword evidence="4 10" id="KW-0479">Metal-binding</keyword>
<dbReference type="GO" id="GO:0046872">
    <property type="term" value="F:metal ion binding"/>
    <property type="evidence" value="ECO:0007669"/>
    <property type="project" value="UniProtKB-KW"/>
</dbReference>
<keyword evidence="5 10" id="KW-0408">Iron</keyword>
<evidence type="ECO:0000256" key="9">
    <source>
        <dbReference type="ARBA" id="ARBA00034078"/>
    </source>
</evidence>
<evidence type="ECO:0000256" key="3">
    <source>
        <dbReference type="ARBA" id="ARBA00022714"/>
    </source>
</evidence>
<evidence type="ECO:0000256" key="5">
    <source>
        <dbReference type="ARBA" id="ARBA00023004"/>
    </source>
</evidence>
<dbReference type="GO" id="GO:0016491">
    <property type="term" value="F:oxidoreductase activity"/>
    <property type="evidence" value="ECO:0007669"/>
    <property type="project" value="InterPro"/>
</dbReference>
<comment type="cofactor">
    <cofactor evidence="10">
        <name>[2Fe-2S] cluster</name>
        <dbReference type="ChEBI" id="CHEBI:190135"/>
    </cofactor>
    <text evidence="10">Binds 1 [2Fe-2S] cluster.</text>
</comment>
<evidence type="ECO:0000256" key="6">
    <source>
        <dbReference type="ARBA" id="ARBA00023014"/>
    </source>
</evidence>
<feature type="binding site" evidence="10">
    <location>
        <position position="82"/>
    </location>
    <ligand>
        <name>[2Fe-2S] cluster</name>
        <dbReference type="ChEBI" id="CHEBI:190135"/>
    </ligand>
</feature>
<keyword evidence="3 10" id="KW-0001">2Fe-2S</keyword>
<dbReference type="InterPro" id="IPR041921">
    <property type="entry name" value="NuoE_N"/>
</dbReference>
<comment type="caution">
    <text evidence="11">The sequence shown here is derived from an EMBL/GenBank/DDBJ whole genome shotgun (WGS) entry which is preliminary data.</text>
</comment>
<evidence type="ECO:0000313" key="12">
    <source>
        <dbReference type="Proteomes" id="UP000029843"/>
    </source>
</evidence>
<reference evidence="11 12" key="1">
    <citation type="submission" date="2014-08" db="EMBL/GenBank/DDBJ databases">
        <title>Genomic and Phenotypic Diversity of Colwellia psychrerythraea strains from Disparate Marine Basins.</title>
        <authorList>
            <person name="Techtmann S.M."/>
            <person name="Stelling S.C."/>
            <person name="Utturkar S.M."/>
            <person name="Alshibli N."/>
            <person name="Harris A."/>
            <person name="Brown S.D."/>
            <person name="Hazen T.C."/>
        </authorList>
    </citation>
    <scope>NUCLEOTIDE SEQUENCE [LARGE SCALE GENOMIC DNA]</scope>
    <source>
        <strain evidence="11 12">ND2E</strain>
    </source>
</reference>
<keyword evidence="6 10" id="KW-0411">Iron-sulfur</keyword>
<accession>A0A099KK03</accession>
<evidence type="ECO:0000313" key="11">
    <source>
        <dbReference type="EMBL" id="KGJ90307.1"/>
    </source>
</evidence>
<organism evidence="11 12">
    <name type="scientific">Colwellia psychrerythraea</name>
    <name type="common">Vibrio psychroerythus</name>
    <dbReference type="NCBI Taxonomy" id="28229"/>
    <lineage>
        <taxon>Bacteria</taxon>
        <taxon>Pseudomonadati</taxon>
        <taxon>Pseudomonadota</taxon>
        <taxon>Gammaproteobacteria</taxon>
        <taxon>Alteromonadales</taxon>
        <taxon>Colwelliaceae</taxon>
        <taxon>Colwellia</taxon>
    </lineage>
</organism>
<gene>
    <name evidence="11" type="ORF">ND2E_3455</name>
</gene>
<dbReference type="GO" id="GO:0051537">
    <property type="term" value="F:2 iron, 2 sulfur cluster binding"/>
    <property type="evidence" value="ECO:0007669"/>
    <property type="project" value="UniProtKB-KW"/>
</dbReference>
<name>A0A099KK03_COLPS</name>
<dbReference type="PANTHER" id="PTHR43342">
    <property type="entry name" value="NADH-QUINONE OXIDOREDUCTASE, E SUBUNIT"/>
    <property type="match status" value="1"/>
</dbReference>
<evidence type="ECO:0000256" key="7">
    <source>
        <dbReference type="ARBA" id="ARBA00031580"/>
    </source>
</evidence>
<dbReference type="Gene3D" id="3.40.30.10">
    <property type="entry name" value="Glutaredoxin"/>
    <property type="match status" value="1"/>
</dbReference>
<protein>
    <recommendedName>
        <fullName evidence="2">NADH-quinone oxidoreductase subunit E</fullName>
    </recommendedName>
    <alternativeName>
        <fullName evidence="7">NADH dehydrogenase I subunit E</fullName>
    </alternativeName>
    <alternativeName>
        <fullName evidence="8">NDH-1 subunit E</fullName>
    </alternativeName>
</protein>
<evidence type="ECO:0000256" key="8">
    <source>
        <dbReference type="ARBA" id="ARBA00032788"/>
    </source>
</evidence>
<dbReference type="PATRIC" id="fig|28229.4.peg.2602"/>
<dbReference type="AlphaFoldDB" id="A0A099KK03"/>
<dbReference type="CDD" id="cd03081">
    <property type="entry name" value="TRX_Fd_NuoE_FDH_gamma"/>
    <property type="match status" value="1"/>
</dbReference>
<dbReference type="InterPro" id="IPR002023">
    <property type="entry name" value="NuoE-like"/>
</dbReference>
<dbReference type="Gene3D" id="1.10.10.1590">
    <property type="entry name" value="NADH-quinone oxidoreductase subunit E"/>
    <property type="match status" value="1"/>
</dbReference>
<evidence type="ECO:0000256" key="2">
    <source>
        <dbReference type="ARBA" id="ARBA00019898"/>
    </source>
</evidence>
<dbReference type="Proteomes" id="UP000029843">
    <property type="component" value="Unassembled WGS sequence"/>
</dbReference>
<proteinExistence type="inferred from homology"/>
<dbReference type="PANTHER" id="PTHR43342:SF1">
    <property type="entry name" value="BIFURCATING [FEFE] HYDROGENASE GAMMA SUBUNIT"/>
    <property type="match status" value="1"/>
</dbReference>
<dbReference type="Pfam" id="PF01257">
    <property type="entry name" value="2Fe-2S_thioredx"/>
    <property type="match status" value="1"/>
</dbReference>
<dbReference type="InterPro" id="IPR028431">
    <property type="entry name" value="NADP_DH_HndA-like"/>
</dbReference>
<dbReference type="InterPro" id="IPR036249">
    <property type="entry name" value="Thioredoxin-like_sf"/>
</dbReference>
<evidence type="ECO:0000256" key="10">
    <source>
        <dbReference type="PIRSR" id="PIRSR000216-1"/>
    </source>
</evidence>
<sequence>MTATNEQGLQKIATIIEQNQTLPGAMLPILHAIQNDLSFIPSNALPLIAKALNVSKAEVHGVISFYHHFRTEEPGAHVIEICRGESCQAMGSRTLEENIKQSLSIDYHQTSKDRQFTLEPVYCLGNCACSPAIRIGDDIHGELDLQKFEQIIKSINTYSLELK</sequence>
<dbReference type="OrthoDB" id="9807941at2"/>
<dbReference type="PIRSF" id="PIRSF000216">
    <property type="entry name" value="NADH_DH_24kDa"/>
    <property type="match status" value="1"/>
</dbReference>
<comment type="similarity">
    <text evidence="1">Belongs to the complex I 24 kDa subunit family.</text>
</comment>
<dbReference type="SUPFAM" id="SSF52833">
    <property type="entry name" value="Thioredoxin-like"/>
    <property type="match status" value="1"/>
</dbReference>
<comment type="cofactor">
    <cofactor evidence="9">
        <name>[2Fe-2S] cluster</name>
        <dbReference type="ChEBI" id="CHEBI:190135"/>
    </cofactor>
</comment>
<dbReference type="RefSeq" id="WP_033094302.1">
    <property type="nucleotide sequence ID" value="NZ_JQED01000035.1"/>
</dbReference>
<feature type="binding site" evidence="10">
    <location>
        <position position="87"/>
    </location>
    <ligand>
        <name>[2Fe-2S] cluster</name>
        <dbReference type="ChEBI" id="CHEBI:190135"/>
    </ligand>
</feature>
<dbReference type="EMBL" id="JQED01000035">
    <property type="protein sequence ID" value="KGJ90307.1"/>
    <property type="molecule type" value="Genomic_DNA"/>
</dbReference>
<evidence type="ECO:0000256" key="4">
    <source>
        <dbReference type="ARBA" id="ARBA00022723"/>
    </source>
</evidence>
<feature type="binding site" evidence="10">
    <location>
        <position position="127"/>
    </location>
    <ligand>
        <name>[2Fe-2S] cluster</name>
        <dbReference type="ChEBI" id="CHEBI:190135"/>
    </ligand>
</feature>
<feature type="binding site" evidence="10">
    <location>
        <position position="123"/>
    </location>
    <ligand>
        <name>[2Fe-2S] cluster</name>
        <dbReference type="ChEBI" id="CHEBI:190135"/>
    </ligand>
</feature>
<keyword evidence="11" id="KW-0830">Ubiquinone</keyword>